<dbReference type="InterPro" id="IPR000109">
    <property type="entry name" value="POT_fam"/>
</dbReference>
<keyword evidence="3" id="KW-0812">Transmembrane</keyword>
<gene>
    <name evidence="7" type="ORF">SPHA_53040</name>
</gene>
<dbReference type="GO" id="GO:0015833">
    <property type="term" value="P:peptide transport"/>
    <property type="evidence" value="ECO:0007669"/>
    <property type="project" value="UniProtKB-KW"/>
</dbReference>
<evidence type="ECO:0000256" key="5">
    <source>
        <dbReference type="ARBA" id="ARBA00022989"/>
    </source>
</evidence>
<dbReference type="Pfam" id="PF00854">
    <property type="entry name" value="PTR2"/>
    <property type="match status" value="1"/>
</dbReference>
<proteinExistence type="inferred from homology"/>
<keyword evidence="8" id="KW-1185">Reference proteome</keyword>
<keyword evidence="5" id="KW-1133">Transmembrane helix</keyword>
<comment type="caution">
    <text evidence="7">The sequence shown here is derived from an EMBL/GenBank/DDBJ whole genome shotgun (WGS) entry which is preliminary data.</text>
</comment>
<dbReference type="GO" id="GO:0022857">
    <property type="term" value="F:transmembrane transporter activity"/>
    <property type="evidence" value="ECO:0007669"/>
    <property type="project" value="InterPro"/>
</dbReference>
<protein>
    <submittedName>
        <fullName evidence="7">SLC15A1</fullName>
    </submittedName>
</protein>
<keyword evidence="4" id="KW-0571">Peptide transport</keyword>
<dbReference type="AlphaFoldDB" id="A0A812DIP3"/>
<name>A0A812DIP3_ACAPH</name>
<evidence type="ECO:0000256" key="2">
    <source>
        <dbReference type="ARBA" id="ARBA00005982"/>
    </source>
</evidence>
<dbReference type="EMBL" id="CAHIKZ030003346">
    <property type="protein sequence ID" value="CAE1299153.1"/>
    <property type="molecule type" value="Genomic_DNA"/>
</dbReference>
<keyword evidence="4" id="KW-0653">Protein transport</keyword>
<dbReference type="GO" id="GO:0016020">
    <property type="term" value="C:membrane"/>
    <property type="evidence" value="ECO:0007669"/>
    <property type="project" value="UniProtKB-SubCell"/>
</dbReference>
<evidence type="ECO:0000313" key="7">
    <source>
        <dbReference type="EMBL" id="CAE1299153.1"/>
    </source>
</evidence>
<dbReference type="PANTHER" id="PTHR11654">
    <property type="entry name" value="OLIGOPEPTIDE TRANSPORTER-RELATED"/>
    <property type="match status" value="1"/>
</dbReference>
<dbReference type="Gene3D" id="1.20.1250.20">
    <property type="entry name" value="MFS general substrate transporter like domains"/>
    <property type="match status" value="1"/>
</dbReference>
<dbReference type="InterPro" id="IPR036259">
    <property type="entry name" value="MFS_trans_sf"/>
</dbReference>
<evidence type="ECO:0000256" key="3">
    <source>
        <dbReference type="ARBA" id="ARBA00022692"/>
    </source>
</evidence>
<comment type="similarity">
    <text evidence="2">Belongs to the major facilitator superfamily. Proton-dependent oligopeptide transporter (POT/PTR) (TC 2.A.17) family.</text>
</comment>
<reference evidence="7" key="1">
    <citation type="submission" date="2021-01" db="EMBL/GenBank/DDBJ databases">
        <authorList>
            <person name="Li R."/>
            <person name="Bekaert M."/>
        </authorList>
    </citation>
    <scope>NUCLEOTIDE SEQUENCE</scope>
    <source>
        <strain evidence="7">Farmed</strain>
    </source>
</reference>
<organism evidence="7 8">
    <name type="scientific">Acanthosepion pharaonis</name>
    <name type="common">Pharaoh cuttlefish</name>
    <name type="synonym">Sepia pharaonis</name>
    <dbReference type="NCBI Taxonomy" id="158019"/>
    <lineage>
        <taxon>Eukaryota</taxon>
        <taxon>Metazoa</taxon>
        <taxon>Spiralia</taxon>
        <taxon>Lophotrochozoa</taxon>
        <taxon>Mollusca</taxon>
        <taxon>Cephalopoda</taxon>
        <taxon>Coleoidea</taxon>
        <taxon>Decapodiformes</taxon>
        <taxon>Sepiida</taxon>
        <taxon>Sepiina</taxon>
        <taxon>Sepiidae</taxon>
        <taxon>Acanthosepion</taxon>
    </lineage>
</organism>
<keyword evidence="6" id="KW-0472">Membrane</keyword>
<evidence type="ECO:0000256" key="1">
    <source>
        <dbReference type="ARBA" id="ARBA00004141"/>
    </source>
</evidence>
<dbReference type="Proteomes" id="UP000597762">
    <property type="component" value="Unassembled WGS sequence"/>
</dbReference>
<accession>A0A812DIP3</accession>
<sequence>MLLSLTIFLAGRKQYKKNPPTGNLFAKVCGCIFYSLKQCWVQRHNKMHSHWLNLALDKYDPVFVEEVKSLLRVLVMFLPLPLFWALFDQQGSRWTLQAQLMDGSLGSLGILKPDQMQALNPILIIMMIPLFESVIYPIMDKCRIPNRPLQRMVTGMIFATSAFLMADQWITMINVATCEISVESVYYTGNLKYLQSSNFTRNMAGNLTIKYSKSCVTNDMVESDIYLENGQASRLFFYEKYAKIHIQTANDLTDKPPKGMAAISLFSMLPKENLEVIKLKAISTYTVINFTESTASPFFYVDPAMYEVYGLNKDDEWFDTNHTLEINSGASYTVVAIPHGQKKKFDMKIYQGLTSNSVSMLLQIPKYILITTGEVIFPLLDYHLPILRLHHQ</sequence>
<evidence type="ECO:0000256" key="6">
    <source>
        <dbReference type="ARBA" id="ARBA00023136"/>
    </source>
</evidence>
<evidence type="ECO:0000256" key="4">
    <source>
        <dbReference type="ARBA" id="ARBA00022856"/>
    </source>
</evidence>
<keyword evidence="4" id="KW-0813">Transport</keyword>
<comment type="subcellular location">
    <subcellularLocation>
        <location evidence="1">Membrane</location>
        <topology evidence="1">Multi-pass membrane protein</topology>
    </subcellularLocation>
</comment>
<evidence type="ECO:0000313" key="8">
    <source>
        <dbReference type="Proteomes" id="UP000597762"/>
    </source>
</evidence>
<dbReference type="OrthoDB" id="205993at2759"/>